<dbReference type="AlphaFoldDB" id="W3WXN9"/>
<proteinExistence type="predicted"/>
<name>W3WXN9_PESFW</name>
<dbReference type="GeneID" id="19275703"/>
<dbReference type="EMBL" id="KI912115">
    <property type="protein sequence ID" value="ETS78628.1"/>
    <property type="molecule type" value="Genomic_DNA"/>
</dbReference>
<gene>
    <name evidence="1" type="ORF">PFICI_10690</name>
</gene>
<dbReference type="KEGG" id="pfy:PFICI_10690"/>
<keyword evidence="2" id="KW-1185">Reference proteome</keyword>
<protein>
    <submittedName>
        <fullName evidence="1">Uncharacterized protein</fullName>
    </submittedName>
</protein>
<organism evidence="1 2">
    <name type="scientific">Pestalotiopsis fici (strain W106-1 / CGMCC3.15140)</name>
    <dbReference type="NCBI Taxonomy" id="1229662"/>
    <lineage>
        <taxon>Eukaryota</taxon>
        <taxon>Fungi</taxon>
        <taxon>Dikarya</taxon>
        <taxon>Ascomycota</taxon>
        <taxon>Pezizomycotina</taxon>
        <taxon>Sordariomycetes</taxon>
        <taxon>Xylariomycetidae</taxon>
        <taxon>Amphisphaeriales</taxon>
        <taxon>Sporocadaceae</taxon>
        <taxon>Pestalotiopsis</taxon>
    </lineage>
</organism>
<evidence type="ECO:0000313" key="2">
    <source>
        <dbReference type="Proteomes" id="UP000030651"/>
    </source>
</evidence>
<dbReference type="Proteomes" id="UP000030651">
    <property type="component" value="Unassembled WGS sequence"/>
</dbReference>
<dbReference type="HOGENOM" id="CLU_1876160_0_0_1"/>
<reference evidence="2" key="1">
    <citation type="journal article" date="2015" name="BMC Genomics">
        <title>Genomic and transcriptomic analysis of the endophytic fungus Pestalotiopsis fici reveals its lifestyle and high potential for synthesis of natural products.</title>
        <authorList>
            <person name="Wang X."/>
            <person name="Zhang X."/>
            <person name="Liu L."/>
            <person name="Xiang M."/>
            <person name="Wang W."/>
            <person name="Sun X."/>
            <person name="Che Y."/>
            <person name="Guo L."/>
            <person name="Liu G."/>
            <person name="Guo L."/>
            <person name="Wang C."/>
            <person name="Yin W.B."/>
            <person name="Stadler M."/>
            <person name="Zhang X."/>
            <person name="Liu X."/>
        </authorList>
    </citation>
    <scope>NUCLEOTIDE SEQUENCE [LARGE SCALE GENOMIC DNA]</scope>
    <source>
        <strain evidence="2">W106-1 / CGMCC3.15140</strain>
    </source>
</reference>
<dbReference type="RefSeq" id="XP_007837462.1">
    <property type="nucleotide sequence ID" value="XM_007839271.1"/>
</dbReference>
<sequence>MRRACSPGRWADRSSTSAAQDAAIDVWQEVSHDSMTPYSAQLTEQDEVVDGQLEDVDVVATVPVVNVEPQIQLVARITALSTNRSTARAETVMVNRSIRLVGIWNGGREITPNLEGSVRRVHDVASVGLESWLRGR</sequence>
<accession>W3WXN9</accession>
<dbReference type="InParanoid" id="W3WXN9"/>
<evidence type="ECO:0000313" key="1">
    <source>
        <dbReference type="EMBL" id="ETS78628.1"/>
    </source>
</evidence>